<keyword evidence="1" id="KW-0732">Signal</keyword>
<dbReference type="Gene3D" id="3.40.30.10">
    <property type="entry name" value="Glutaredoxin"/>
    <property type="match status" value="1"/>
</dbReference>
<dbReference type="EMBL" id="JANHOH010000009">
    <property type="protein sequence ID" value="MCQ6960703.1"/>
    <property type="molecule type" value="Genomic_DNA"/>
</dbReference>
<accession>A0ABT1T8B9</accession>
<dbReference type="InterPro" id="IPR010634">
    <property type="entry name" value="DUF1223"/>
</dbReference>
<reference evidence="2 3" key="1">
    <citation type="submission" date="2022-07" db="EMBL/GenBank/DDBJ databases">
        <title>Mucilaginibacter sp. JC4.</title>
        <authorList>
            <person name="Le V."/>
            <person name="Ko S.-R."/>
            <person name="Ahn C.-Y."/>
            <person name="Oh H.-M."/>
        </authorList>
    </citation>
    <scope>NUCLEOTIDE SEQUENCE [LARGE SCALE GENOMIC DNA]</scope>
    <source>
        <strain evidence="2 3">JC4</strain>
    </source>
</reference>
<evidence type="ECO:0000313" key="3">
    <source>
        <dbReference type="Proteomes" id="UP001204376"/>
    </source>
</evidence>
<evidence type="ECO:0000256" key="1">
    <source>
        <dbReference type="SAM" id="SignalP"/>
    </source>
</evidence>
<dbReference type="PANTHER" id="PTHR36057">
    <property type="match status" value="1"/>
</dbReference>
<organism evidence="2 3">
    <name type="scientific">Mucilaginibacter aquariorum</name>
    <dbReference type="NCBI Taxonomy" id="2967225"/>
    <lineage>
        <taxon>Bacteria</taxon>
        <taxon>Pseudomonadati</taxon>
        <taxon>Bacteroidota</taxon>
        <taxon>Sphingobacteriia</taxon>
        <taxon>Sphingobacteriales</taxon>
        <taxon>Sphingobacteriaceae</taxon>
        <taxon>Mucilaginibacter</taxon>
    </lineage>
</organism>
<proteinExistence type="predicted"/>
<feature type="signal peptide" evidence="1">
    <location>
        <begin position="1"/>
        <end position="20"/>
    </location>
</feature>
<dbReference type="Proteomes" id="UP001204376">
    <property type="component" value="Unassembled WGS sequence"/>
</dbReference>
<dbReference type="RefSeq" id="WP_256540885.1">
    <property type="nucleotide sequence ID" value="NZ_JANHOH010000009.1"/>
</dbReference>
<protein>
    <submittedName>
        <fullName evidence="2">DUF1223 domain-containing protein</fullName>
    </submittedName>
</protein>
<dbReference type="PANTHER" id="PTHR36057:SF1">
    <property type="entry name" value="LIPOPROTEIN LIPID ATTACHMENT SITE-LIKE PROTEIN, PUTATIVE (DUF1223)-RELATED"/>
    <property type="match status" value="1"/>
</dbReference>
<evidence type="ECO:0000313" key="2">
    <source>
        <dbReference type="EMBL" id="MCQ6960703.1"/>
    </source>
</evidence>
<dbReference type="Pfam" id="PF06764">
    <property type="entry name" value="DUF1223"/>
    <property type="match status" value="1"/>
</dbReference>
<feature type="chain" id="PRO_5046074383" evidence="1">
    <location>
        <begin position="21"/>
        <end position="265"/>
    </location>
</feature>
<keyword evidence="3" id="KW-1185">Reference proteome</keyword>
<dbReference type="SUPFAM" id="SSF52833">
    <property type="entry name" value="Thioredoxin-like"/>
    <property type="match status" value="1"/>
</dbReference>
<name>A0ABT1T8B9_9SPHI</name>
<gene>
    <name evidence="2" type="ORF">NPE20_22175</name>
</gene>
<sequence length="265" mass="28530">MKTIKNLGLSACFMTILGLAACGQDKGSAKKDTAKISGNGFAVLELFTSEGCSSCPPADELLAKIQKEAQGKDIYVLAYHVDYWDRLGWKDIFSSANYSKRQQQYGSWFNSSQIYTPQLIVNGKAEFVGSDEAAIRNAISNQLTTKANISLVLHAQPDGGKLKVHYQASNAVKGNNLLIAVVQKNAQTKVERGENAGNTLSHVQIVRQIQNEPLSSTGEGNSIVELPKGFDTQTWEVIGLIQDQSNGEILGVAKADLGVGAIAKK</sequence>
<dbReference type="PROSITE" id="PS51257">
    <property type="entry name" value="PROKAR_LIPOPROTEIN"/>
    <property type="match status" value="1"/>
</dbReference>
<dbReference type="InterPro" id="IPR036249">
    <property type="entry name" value="Thioredoxin-like_sf"/>
</dbReference>
<comment type="caution">
    <text evidence="2">The sequence shown here is derived from an EMBL/GenBank/DDBJ whole genome shotgun (WGS) entry which is preliminary data.</text>
</comment>